<gene>
    <name evidence="1" type="ORF">SAMN05421637_0765</name>
</gene>
<protein>
    <submittedName>
        <fullName evidence="1">Uncharacterized protein</fullName>
    </submittedName>
</protein>
<dbReference type="EMBL" id="FNZI01000002">
    <property type="protein sequence ID" value="SEJ09821.1"/>
    <property type="molecule type" value="Genomic_DNA"/>
</dbReference>
<evidence type="ECO:0000313" key="1">
    <source>
        <dbReference type="EMBL" id="SEJ09821.1"/>
    </source>
</evidence>
<reference evidence="2" key="1">
    <citation type="submission" date="2016-10" db="EMBL/GenBank/DDBJ databases">
        <authorList>
            <person name="Varghese N."/>
        </authorList>
    </citation>
    <scope>NUCLEOTIDE SEQUENCE [LARGE SCALE GENOMIC DNA]</scope>
    <source>
        <strain evidence="2">DSM 24868</strain>
    </source>
</reference>
<organism evidence="1 2">
    <name type="scientific">Demequina mangrovi</name>
    <dbReference type="NCBI Taxonomy" id="1043493"/>
    <lineage>
        <taxon>Bacteria</taxon>
        <taxon>Bacillati</taxon>
        <taxon>Actinomycetota</taxon>
        <taxon>Actinomycetes</taxon>
        <taxon>Micrococcales</taxon>
        <taxon>Demequinaceae</taxon>
        <taxon>Demequina</taxon>
    </lineage>
</organism>
<dbReference type="Proteomes" id="UP000183315">
    <property type="component" value="Unassembled WGS sequence"/>
</dbReference>
<name>A0A1H6VYR9_9MICO</name>
<dbReference type="STRING" id="1043493.SAMN05421637_0765"/>
<evidence type="ECO:0000313" key="2">
    <source>
        <dbReference type="Proteomes" id="UP000183315"/>
    </source>
</evidence>
<keyword evidence="2" id="KW-1185">Reference proteome</keyword>
<proteinExistence type="predicted"/>
<dbReference type="AlphaFoldDB" id="A0A1H6VYR9"/>
<sequence>MPAIHAVAANAAMAKAMKVTSSAVMRRVYDGTEVPFHGARAAPRGPQ</sequence>
<accession>A0A1H6VYR9</accession>